<evidence type="ECO:0000259" key="6">
    <source>
        <dbReference type="PROSITE" id="PS50102"/>
    </source>
</evidence>
<comment type="caution">
    <text evidence="7">The sequence shown here is derived from an EMBL/GenBank/DDBJ whole genome shotgun (WGS) entry which is preliminary data.</text>
</comment>
<sequence length="484" mass="55104">MSHRSSFSRHSRSRRDDRTSVSYARRSSKSRKSESERRRGSRTESRDPPTTRSRHRSRSRSKRRDYRFDSPPKSRKQIESHWRHESLPAAPDLSSGLSMDPMTTRPFREIYIGNIPPTSDVNHLLEFINEALVAVNGTTIPGNACVKGWISSDGHYAFIELRSMQEASNCMQFTGLNYMGYNIRVNRPKTYTDEMLAMAPVPTVPTLDPSLLALGLDGLKNVREQIVAASDLLETEKQRVPTDRLCIVNLDPLKTESQLRKEIEQFGQLKHFHLTNDTNVERLCVFEFEHINQQNDAMKVLTERGYTLKFADDAVSQGNISQSYISEQIKSCEIMQPEIPTRALMLGNIVAQENLEDDAEYFDIIDDIRCECEEYGTVVEVKLPRIPKGLLPEEMEALDFTSVGCAFVLYTTIEGASRARKVLGGRRFANRIVEAHFFSEIKFIAGDLSDPKPNFVKEHSSLYNERILTDPAAAADMLQEYPLL</sequence>
<feature type="compositionally biased region" description="Basic and acidic residues" evidence="5">
    <location>
        <begin position="66"/>
        <end position="86"/>
    </location>
</feature>
<dbReference type="GO" id="GO:0006397">
    <property type="term" value="P:mRNA processing"/>
    <property type="evidence" value="ECO:0007669"/>
    <property type="project" value="UniProtKB-KW"/>
</dbReference>
<protein>
    <submittedName>
        <fullName evidence="7">Bifunctional RNA recognition motif domain/Nucleotide-binding alpha-beta plait domain superfamily/RNA-binding domain superfamily</fullName>
    </submittedName>
</protein>
<dbReference type="GeneID" id="94337774"/>
<dbReference type="Proteomes" id="UP001214638">
    <property type="component" value="Unassembled WGS sequence"/>
</dbReference>
<evidence type="ECO:0000256" key="1">
    <source>
        <dbReference type="ARBA" id="ARBA00022664"/>
    </source>
</evidence>
<dbReference type="CDD" id="cd00590">
    <property type="entry name" value="RRM_SF"/>
    <property type="match status" value="1"/>
</dbReference>
<dbReference type="EMBL" id="JALLKP010000005">
    <property type="protein sequence ID" value="KAK2195175.1"/>
    <property type="molecule type" value="Genomic_DNA"/>
</dbReference>
<reference evidence="7" key="1">
    <citation type="journal article" date="2023" name="Nat. Microbiol.">
        <title>Babesia duncani multi-omics identifies virulence factors and drug targets.</title>
        <authorList>
            <person name="Singh P."/>
            <person name="Lonardi S."/>
            <person name="Liang Q."/>
            <person name="Vydyam P."/>
            <person name="Khabirova E."/>
            <person name="Fang T."/>
            <person name="Gihaz S."/>
            <person name="Thekkiniath J."/>
            <person name="Munshi M."/>
            <person name="Abel S."/>
            <person name="Ciampossin L."/>
            <person name="Batugedara G."/>
            <person name="Gupta M."/>
            <person name="Lu X.M."/>
            <person name="Lenz T."/>
            <person name="Chakravarty S."/>
            <person name="Cornillot E."/>
            <person name="Hu Y."/>
            <person name="Ma W."/>
            <person name="Gonzalez L.M."/>
            <person name="Sanchez S."/>
            <person name="Estrada K."/>
            <person name="Sanchez-Flores A."/>
            <person name="Montero E."/>
            <person name="Harb O.S."/>
            <person name="Le Roch K.G."/>
            <person name="Mamoun C.B."/>
        </authorList>
    </citation>
    <scope>NUCLEOTIDE SEQUENCE</scope>
    <source>
        <strain evidence="7">WA1</strain>
    </source>
</reference>
<evidence type="ECO:0000256" key="4">
    <source>
        <dbReference type="PROSITE-ProRule" id="PRU00176"/>
    </source>
</evidence>
<feature type="compositionally biased region" description="Basic and acidic residues" evidence="5">
    <location>
        <begin position="31"/>
        <end position="49"/>
    </location>
</feature>
<dbReference type="AlphaFoldDB" id="A0AAD9UMW6"/>
<keyword evidence="1" id="KW-0507">mRNA processing</keyword>
<name>A0AAD9UMW6_9APIC</name>
<feature type="compositionally biased region" description="Basic residues" evidence="5">
    <location>
        <begin position="1"/>
        <end position="13"/>
    </location>
</feature>
<dbReference type="CDD" id="cd12230">
    <property type="entry name" value="RRM1_U2AF65"/>
    <property type="match status" value="1"/>
</dbReference>
<dbReference type="SUPFAM" id="SSF54928">
    <property type="entry name" value="RNA-binding domain, RBD"/>
    <property type="match status" value="2"/>
</dbReference>
<keyword evidence="2 4" id="KW-0694">RNA-binding</keyword>
<dbReference type="KEGG" id="bdw:94337774"/>
<dbReference type="InterPro" id="IPR035979">
    <property type="entry name" value="RBD_domain_sf"/>
</dbReference>
<gene>
    <name evidence="7" type="ORF">BdWA1_003477</name>
</gene>
<evidence type="ECO:0000313" key="7">
    <source>
        <dbReference type="EMBL" id="KAK2195175.1"/>
    </source>
</evidence>
<evidence type="ECO:0000256" key="3">
    <source>
        <dbReference type="ARBA" id="ARBA00023187"/>
    </source>
</evidence>
<dbReference type="CDD" id="cd12232">
    <property type="entry name" value="RRM3_U2AF65"/>
    <property type="match status" value="1"/>
</dbReference>
<dbReference type="PANTHER" id="PTHR23139">
    <property type="entry name" value="RNA-BINDING PROTEIN"/>
    <property type="match status" value="1"/>
</dbReference>
<accession>A0AAD9UMW6</accession>
<dbReference type="GO" id="GO:0008380">
    <property type="term" value="P:RNA splicing"/>
    <property type="evidence" value="ECO:0007669"/>
    <property type="project" value="UniProtKB-KW"/>
</dbReference>
<evidence type="ECO:0000313" key="8">
    <source>
        <dbReference type="Proteomes" id="UP001214638"/>
    </source>
</evidence>
<keyword evidence="3" id="KW-0508">mRNA splicing</keyword>
<feature type="domain" description="RRM" evidence="6">
    <location>
        <begin position="342"/>
        <end position="440"/>
    </location>
</feature>
<proteinExistence type="predicted"/>
<keyword evidence="8" id="KW-1185">Reference proteome</keyword>
<evidence type="ECO:0000256" key="5">
    <source>
        <dbReference type="SAM" id="MobiDB-lite"/>
    </source>
</evidence>
<feature type="compositionally biased region" description="Basic residues" evidence="5">
    <location>
        <begin position="52"/>
        <end position="65"/>
    </location>
</feature>
<dbReference type="FunFam" id="3.30.70.330:FF:000097">
    <property type="entry name" value="U2 snRNP auxiliary factor large subunit"/>
    <property type="match status" value="1"/>
</dbReference>
<dbReference type="PROSITE" id="PS50102">
    <property type="entry name" value="RRM"/>
    <property type="match status" value="2"/>
</dbReference>
<dbReference type="InterPro" id="IPR000504">
    <property type="entry name" value="RRM_dom"/>
</dbReference>
<dbReference type="RefSeq" id="XP_067802018.1">
    <property type="nucleotide sequence ID" value="XM_067948487.1"/>
</dbReference>
<feature type="domain" description="RRM" evidence="6">
    <location>
        <begin position="108"/>
        <end position="190"/>
    </location>
</feature>
<dbReference type="Gene3D" id="3.30.70.330">
    <property type="match status" value="3"/>
</dbReference>
<evidence type="ECO:0000256" key="2">
    <source>
        <dbReference type="ARBA" id="ARBA00022884"/>
    </source>
</evidence>
<dbReference type="InterPro" id="IPR012677">
    <property type="entry name" value="Nucleotide-bd_a/b_plait_sf"/>
</dbReference>
<dbReference type="SMART" id="SM00360">
    <property type="entry name" value="RRM"/>
    <property type="match status" value="3"/>
</dbReference>
<feature type="region of interest" description="Disordered" evidence="5">
    <location>
        <begin position="1"/>
        <end position="100"/>
    </location>
</feature>
<dbReference type="GO" id="GO:0003723">
    <property type="term" value="F:RNA binding"/>
    <property type="evidence" value="ECO:0007669"/>
    <property type="project" value="UniProtKB-UniRule"/>
</dbReference>
<organism evidence="7 8">
    <name type="scientific">Babesia duncani</name>
    <dbReference type="NCBI Taxonomy" id="323732"/>
    <lineage>
        <taxon>Eukaryota</taxon>
        <taxon>Sar</taxon>
        <taxon>Alveolata</taxon>
        <taxon>Apicomplexa</taxon>
        <taxon>Aconoidasida</taxon>
        <taxon>Piroplasmida</taxon>
        <taxon>Babesiidae</taxon>
        <taxon>Babesia</taxon>
    </lineage>
</organism>